<feature type="non-terminal residue" evidence="1">
    <location>
        <position position="1"/>
    </location>
</feature>
<name>A0A8J4Q5H9_9ROSI</name>
<accession>A0A8J4Q5H9</accession>
<dbReference type="GO" id="GO:0000214">
    <property type="term" value="C:tRNA-intron endonuclease complex"/>
    <property type="evidence" value="ECO:0007669"/>
    <property type="project" value="TreeGrafter"/>
</dbReference>
<dbReference type="InterPro" id="IPR024337">
    <property type="entry name" value="tRNA_splic_suSen54"/>
</dbReference>
<dbReference type="PANTHER" id="PTHR21027">
    <property type="entry name" value="TRNA-SPLICING ENDONUCLEASE SUBUNIT SEN54"/>
    <property type="match status" value="1"/>
</dbReference>
<dbReference type="EMBL" id="JRKL02014104">
    <property type="protein sequence ID" value="KAF3942531.1"/>
    <property type="molecule type" value="Genomic_DNA"/>
</dbReference>
<evidence type="ECO:0000313" key="2">
    <source>
        <dbReference type="Proteomes" id="UP000737018"/>
    </source>
</evidence>
<proteinExistence type="predicted"/>
<keyword evidence="2" id="KW-1185">Reference proteome</keyword>
<organism evidence="1 2">
    <name type="scientific">Castanea mollissima</name>
    <name type="common">Chinese chestnut</name>
    <dbReference type="NCBI Taxonomy" id="60419"/>
    <lineage>
        <taxon>Eukaryota</taxon>
        <taxon>Viridiplantae</taxon>
        <taxon>Streptophyta</taxon>
        <taxon>Embryophyta</taxon>
        <taxon>Tracheophyta</taxon>
        <taxon>Spermatophyta</taxon>
        <taxon>Magnoliopsida</taxon>
        <taxon>eudicotyledons</taxon>
        <taxon>Gunneridae</taxon>
        <taxon>Pentapetalae</taxon>
        <taxon>rosids</taxon>
        <taxon>fabids</taxon>
        <taxon>Fagales</taxon>
        <taxon>Fagaceae</taxon>
        <taxon>Castanea</taxon>
    </lineage>
</organism>
<dbReference type="PANTHER" id="PTHR21027:SF1">
    <property type="entry name" value="TRNA-SPLICING ENDONUCLEASE SUBUNIT SEN54"/>
    <property type="match status" value="1"/>
</dbReference>
<reference evidence="1" key="1">
    <citation type="submission" date="2020-03" db="EMBL/GenBank/DDBJ databases">
        <title>Castanea mollissima Vanexum genome sequencing.</title>
        <authorList>
            <person name="Staton M."/>
        </authorList>
    </citation>
    <scope>NUCLEOTIDE SEQUENCE</scope>
    <source>
        <tissue evidence="1">Leaf</tissue>
    </source>
</reference>
<sequence>GDLPSIAGIEVLERQCGAIPLRFCHVEYGRVSFFSFDEVELPILP</sequence>
<dbReference type="AlphaFoldDB" id="A0A8J4Q5H9"/>
<dbReference type="Proteomes" id="UP000737018">
    <property type="component" value="Unassembled WGS sequence"/>
</dbReference>
<dbReference type="OrthoDB" id="408683at2759"/>
<comment type="caution">
    <text evidence="1">The sequence shown here is derived from an EMBL/GenBank/DDBJ whole genome shotgun (WGS) entry which is preliminary data.</text>
</comment>
<gene>
    <name evidence="1" type="ORF">CMV_030821</name>
</gene>
<dbReference type="GO" id="GO:0000379">
    <property type="term" value="P:tRNA-type intron splice site recognition and cleavage"/>
    <property type="evidence" value="ECO:0007669"/>
    <property type="project" value="TreeGrafter"/>
</dbReference>
<protein>
    <submittedName>
        <fullName evidence="1">Uncharacterized protein</fullName>
    </submittedName>
</protein>
<evidence type="ECO:0000313" key="1">
    <source>
        <dbReference type="EMBL" id="KAF3942531.1"/>
    </source>
</evidence>